<protein>
    <submittedName>
        <fullName evidence="2">Histidine triad nucleotide-binding protein</fullName>
    </submittedName>
</protein>
<dbReference type="SUPFAM" id="SSF54197">
    <property type="entry name" value="HIT-like"/>
    <property type="match status" value="1"/>
</dbReference>
<dbReference type="GO" id="GO:0003824">
    <property type="term" value="F:catalytic activity"/>
    <property type="evidence" value="ECO:0007669"/>
    <property type="project" value="InterPro"/>
</dbReference>
<dbReference type="Proteomes" id="UP000509414">
    <property type="component" value="Chromosome"/>
</dbReference>
<sequence length="125" mass="14941">MIYQDDKLFIELEIAEIPWLKIFTNEPFKELSDLPSDLRAYLFSVGLCCERALREFYHPDKINWASLANYVPRVHLHIQARFKDDSFWPQSMWGQKQRQAQRRKLDISAFSEYLNQQLKSLSSKN</sequence>
<dbReference type="KEGG" id="cinf:CINF_1467"/>
<dbReference type="Pfam" id="PF01230">
    <property type="entry name" value="HIT"/>
    <property type="match status" value="1"/>
</dbReference>
<proteinExistence type="predicted"/>
<accession>A0A7H9CIL3</accession>
<dbReference type="AlphaFoldDB" id="A0A7H9CIL3"/>
<evidence type="ECO:0000313" key="3">
    <source>
        <dbReference type="Proteomes" id="UP000509414"/>
    </source>
</evidence>
<dbReference type="InterPro" id="IPR011146">
    <property type="entry name" value="HIT-like"/>
</dbReference>
<organism evidence="2 3">
    <name type="scientific">Candidatus Campylobacter infans</name>
    <dbReference type="NCBI Taxonomy" id="2561898"/>
    <lineage>
        <taxon>Bacteria</taxon>
        <taxon>Pseudomonadati</taxon>
        <taxon>Campylobacterota</taxon>
        <taxon>Epsilonproteobacteria</taxon>
        <taxon>Campylobacterales</taxon>
        <taxon>Campylobacteraceae</taxon>
        <taxon>Campylobacter</taxon>
    </lineage>
</organism>
<name>A0A7H9CIL3_9BACT</name>
<evidence type="ECO:0000313" key="2">
    <source>
        <dbReference type="EMBL" id="QLI05946.1"/>
    </source>
</evidence>
<gene>
    <name evidence="2" type="ORF">CINF_1467</name>
</gene>
<reference evidence="2 3" key="1">
    <citation type="submission" date="2020-02" db="EMBL/GenBank/DDBJ databases">
        <title>Complete genome sequence of the novel Campylobacter species Candidatus Campylobacter infans.</title>
        <authorList>
            <person name="Duim B."/>
            <person name="Zomer A."/>
            <person name="van der Graaf L."/>
            <person name="Wagenaar J."/>
        </authorList>
    </citation>
    <scope>NUCLEOTIDE SEQUENCE [LARGE SCALE GENOMIC DNA]</scope>
    <source>
        <strain evidence="2 3">19S00001</strain>
    </source>
</reference>
<dbReference type="RefSeq" id="WP_178695928.1">
    <property type="nucleotide sequence ID" value="NZ_CP049075.1"/>
</dbReference>
<feature type="domain" description="HIT" evidence="1">
    <location>
        <begin position="2"/>
        <end position="83"/>
    </location>
</feature>
<keyword evidence="3" id="KW-1185">Reference proteome</keyword>
<dbReference type="InterPro" id="IPR036265">
    <property type="entry name" value="HIT-like_sf"/>
</dbReference>
<dbReference type="Gene3D" id="3.30.428.10">
    <property type="entry name" value="HIT-like"/>
    <property type="match status" value="1"/>
</dbReference>
<evidence type="ECO:0000259" key="1">
    <source>
        <dbReference type="Pfam" id="PF01230"/>
    </source>
</evidence>
<dbReference type="EMBL" id="CP049075">
    <property type="protein sequence ID" value="QLI05946.1"/>
    <property type="molecule type" value="Genomic_DNA"/>
</dbReference>